<dbReference type="EMBL" id="FZOW01000010">
    <property type="protein sequence ID" value="SNT16383.1"/>
    <property type="molecule type" value="Genomic_DNA"/>
</dbReference>
<evidence type="ECO:0000313" key="6">
    <source>
        <dbReference type="Proteomes" id="UP000198327"/>
    </source>
</evidence>
<gene>
    <name evidence="5" type="ORF">SAMN05421642_110110</name>
</gene>
<organism evidence="5 6">
    <name type="scientific">Rhodococcoides kyotonense</name>
    <dbReference type="NCBI Taxonomy" id="398843"/>
    <lineage>
        <taxon>Bacteria</taxon>
        <taxon>Bacillati</taxon>
        <taxon>Actinomycetota</taxon>
        <taxon>Actinomycetes</taxon>
        <taxon>Mycobacteriales</taxon>
        <taxon>Nocardiaceae</taxon>
        <taxon>Rhodococcoides</taxon>
    </lineage>
</organism>
<dbReference type="Proteomes" id="UP000198327">
    <property type="component" value="Unassembled WGS sequence"/>
</dbReference>
<evidence type="ECO:0000256" key="1">
    <source>
        <dbReference type="ARBA" id="ARBA00023015"/>
    </source>
</evidence>
<dbReference type="SUPFAM" id="SSF46689">
    <property type="entry name" value="Homeodomain-like"/>
    <property type="match status" value="3"/>
</dbReference>
<dbReference type="GO" id="GO:0003700">
    <property type="term" value="F:DNA-binding transcription factor activity"/>
    <property type="evidence" value="ECO:0007669"/>
    <property type="project" value="InterPro"/>
</dbReference>
<dbReference type="SUPFAM" id="SSF51182">
    <property type="entry name" value="RmlC-like cupins"/>
    <property type="match status" value="1"/>
</dbReference>
<accession>A0A239KFF6</accession>
<dbReference type="SMART" id="SM00342">
    <property type="entry name" value="HTH_ARAC"/>
    <property type="match status" value="2"/>
</dbReference>
<keyword evidence="3" id="KW-0804">Transcription</keyword>
<dbReference type="PROSITE" id="PS00041">
    <property type="entry name" value="HTH_ARAC_FAMILY_1"/>
    <property type="match status" value="1"/>
</dbReference>
<dbReference type="AlphaFoldDB" id="A0A239KFF6"/>
<dbReference type="Pfam" id="PF12833">
    <property type="entry name" value="HTH_18"/>
    <property type="match status" value="2"/>
</dbReference>
<keyword evidence="6" id="KW-1185">Reference proteome</keyword>
<feature type="domain" description="HTH araC/xylS-type" evidence="4">
    <location>
        <begin position="133"/>
        <end position="230"/>
    </location>
</feature>
<evidence type="ECO:0000256" key="2">
    <source>
        <dbReference type="ARBA" id="ARBA00023125"/>
    </source>
</evidence>
<sequence length="470" mass="51039">MLPVPPCRSETRITSSSMLFWTMTGSSRVTVDDTTYDVHAGSSLRIPAGRRVAIETSAGTVAFPILLPRVDPADEQTVVTQAVVPPEWDDGLVHEFAWNLGYLRGNSPGPKVVHQSGNAASTRPPLPSSVEMFDVAQAILRDPGAETSPAQHANSAGLSVRTMQRRFVAETGLTFTQWRIRARITASIDYLADGRRIGWVANRVGFDTTSGFTRAFTAAMGVSPRRYRAASIPESELLSAPDIPAGSTWARVNGAHVAVWMYRGRGTVRIGDHLQGLSEGEAIILPAGIRNSIDVDEGSLLLPLGFRSPHDLPTTGGRVRFTRADEPYLLHRFVSTYTTLRPRIFDSSSLFDWIAASTESVVAQSSVASRLAATVARNPADSRTLAQWAAALGVDEAGLRRDFRTETGGAYPQWRALSRMTHARNLLHLGVAPSVVARRVGYAHVPAFSRAFLNAHGIRPGSFAHVRRNT</sequence>
<evidence type="ECO:0000259" key="4">
    <source>
        <dbReference type="PROSITE" id="PS01124"/>
    </source>
</evidence>
<dbReference type="GO" id="GO:0043565">
    <property type="term" value="F:sequence-specific DNA binding"/>
    <property type="evidence" value="ECO:0007669"/>
    <property type="project" value="InterPro"/>
</dbReference>
<dbReference type="InterPro" id="IPR018062">
    <property type="entry name" value="HTH_AraC-typ_CS"/>
</dbReference>
<dbReference type="PROSITE" id="PS01124">
    <property type="entry name" value="HTH_ARAC_FAMILY_2"/>
    <property type="match status" value="2"/>
</dbReference>
<dbReference type="InterPro" id="IPR011051">
    <property type="entry name" value="RmlC_Cupin_sf"/>
</dbReference>
<keyword evidence="1" id="KW-0805">Transcription regulation</keyword>
<dbReference type="Gene3D" id="1.10.10.60">
    <property type="entry name" value="Homeodomain-like"/>
    <property type="match status" value="2"/>
</dbReference>
<reference evidence="6" key="1">
    <citation type="submission" date="2017-06" db="EMBL/GenBank/DDBJ databases">
        <authorList>
            <person name="Varghese N."/>
            <person name="Submissions S."/>
        </authorList>
    </citation>
    <scope>NUCLEOTIDE SEQUENCE [LARGE SCALE GENOMIC DNA]</scope>
    <source>
        <strain evidence="6">JCM 23211</strain>
    </source>
</reference>
<name>A0A239KFF6_9NOCA</name>
<proteinExistence type="predicted"/>
<feature type="domain" description="HTH araC/xylS-type" evidence="4">
    <location>
        <begin position="369"/>
        <end position="466"/>
    </location>
</feature>
<dbReference type="PANTHER" id="PTHR11019:SF159">
    <property type="entry name" value="TRANSCRIPTIONAL REGULATOR-RELATED"/>
    <property type="match status" value="1"/>
</dbReference>
<dbReference type="PANTHER" id="PTHR11019">
    <property type="entry name" value="HTH-TYPE TRANSCRIPTIONAL REGULATOR NIMR"/>
    <property type="match status" value="1"/>
</dbReference>
<keyword evidence="2 5" id="KW-0238">DNA-binding</keyword>
<evidence type="ECO:0000256" key="3">
    <source>
        <dbReference type="ARBA" id="ARBA00023163"/>
    </source>
</evidence>
<dbReference type="InterPro" id="IPR009057">
    <property type="entry name" value="Homeodomain-like_sf"/>
</dbReference>
<dbReference type="InterPro" id="IPR018060">
    <property type="entry name" value="HTH_AraC"/>
</dbReference>
<protein>
    <submittedName>
        <fullName evidence="5">AraC-type DNA-binding protein</fullName>
    </submittedName>
</protein>
<evidence type="ECO:0000313" key="5">
    <source>
        <dbReference type="EMBL" id="SNT16383.1"/>
    </source>
</evidence>